<accession>A0A1W2CLF3</accession>
<sequence>MFIINFDKNFVIRKIMKSKYVFSILILIASYGWAQEEEEPLDSIAEKMIIMEGDSIMQSTIELEEFYVFSPLKFSSYEEKLRYYILRRKTLKVYPYAKLAADRLTELNDSLMKITKNSQKRKYTKEVQKYVEGEFSDELKKLTRTEGQILIKLIHRQTGITAFSLVKELRNGWRAFWYNTTAKMFDISIKEEFHPDLVHEDYLIEDILQRAFSDFKLERQKSALNYDYSLLTDKWSNDKKDNK</sequence>
<organism evidence="2 3">
    <name type="scientific">Cellulophaga tyrosinoxydans</name>
    <dbReference type="NCBI Taxonomy" id="504486"/>
    <lineage>
        <taxon>Bacteria</taxon>
        <taxon>Pseudomonadati</taxon>
        <taxon>Bacteroidota</taxon>
        <taxon>Flavobacteriia</taxon>
        <taxon>Flavobacteriales</taxon>
        <taxon>Flavobacteriaceae</taxon>
        <taxon>Cellulophaga</taxon>
    </lineage>
</organism>
<evidence type="ECO:0000256" key="1">
    <source>
        <dbReference type="SAM" id="SignalP"/>
    </source>
</evidence>
<evidence type="ECO:0000313" key="2">
    <source>
        <dbReference type="EMBL" id="SMC85804.1"/>
    </source>
</evidence>
<evidence type="ECO:0000313" key="3">
    <source>
        <dbReference type="Proteomes" id="UP000192360"/>
    </source>
</evidence>
<reference evidence="3" key="1">
    <citation type="submission" date="2017-04" db="EMBL/GenBank/DDBJ databases">
        <authorList>
            <person name="Varghese N."/>
            <person name="Submissions S."/>
        </authorList>
    </citation>
    <scope>NUCLEOTIDE SEQUENCE [LARGE SCALE GENOMIC DNA]</scope>
    <source>
        <strain evidence="3">DSM 21164</strain>
    </source>
</reference>
<dbReference type="STRING" id="504486.SAMN05660703_3022"/>
<dbReference type="EMBL" id="FWXO01000007">
    <property type="protein sequence ID" value="SMC85804.1"/>
    <property type="molecule type" value="Genomic_DNA"/>
</dbReference>
<evidence type="ECO:0008006" key="4">
    <source>
        <dbReference type="Google" id="ProtNLM"/>
    </source>
</evidence>
<gene>
    <name evidence="2" type="ORF">SAMN05660703_3022</name>
</gene>
<feature type="signal peptide" evidence="1">
    <location>
        <begin position="1"/>
        <end position="34"/>
    </location>
</feature>
<protein>
    <recommendedName>
        <fullName evidence="4">DUF4294 domain-containing protein</fullName>
    </recommendedName>
</protein>
<feature type="chain" id="PRO_5013117121" description="DUF4294 domain-containing protein" evidence="1">
    <location>
        <begin position="35"/>
        <end position="243"/>
    </location>
</feature>
<dbReference type="Proteomes" id="UP000192360">
    <property type="component" value="Unassembled WGS sequence"/>
</dbReference>
<dbReference type="AlphaFoldDB" id="A0A1W2CLF3"/>
<keyword evidence="1" id="KW-0732">Signal</keyword>
<keyword evidence="3" id="KW-1185">Reference proteome</keyword>
<name>A0A1W2CLF3_9FLAO</name>
<proteinExistence type="predicted"/>
<dbReference type="Pfam" id="PF14127">
    <property type="entry name" value="DUF4294"/>
    <property type="match status" value="1"/>
</dbReference>
<dbReference type="InterPro" id="IPR025636">
    <property type="entry name" value="DUF4294"/>
</dbReference>